<dbReference type="RefSeq" id="WP_186876670.1">
    <property type="nucleotide sequence ID" value="NZ_JACOPF010000003.1"/>
</dbReference>
<evidence type="ECO:0000313" key="2">
    <source>
        <dbReference type="Proteomes" id="UP000652477"/>
    </source>
</evidence>
<dbReference type="InterPro" id="IPR029035">
    <property type="entry name" value="DHS-like_NAD/FAD-binding_dom"/>
</dbReference>
<keyword evidence="2" id="KW-1185">Reference proteome</keyword>
<dbReference type="Proteomes" id="UP000652477">
    <property type="component" value="Unassembled WGS sequence"/>
</dbReference>
<dbReference type="SUPFAM" id="SSF52467">
    <property type="entry name" value="DHS-like NAD/FAD-binding domain"/>
    <property type="match status" value="1"/>
</dbReference>
<accession>A0A923LKP6</accession>
<comment type="caution">
    <text evidence="1">The sequence shown here is derived from an EMBL/GenBank/DDBJ whole genome shotgun (WGS) entry which is preliminary data.</text>
</comment>
<dbReference type="Pfam" id="PF13289">
    <property type="entry name" value="SIR2_2"/>
    <property type="match status" value="1"/>
</dbReference>
<dbReference type="EMBL" id="JACOPF010000003">
    <property type="protein sequence ID" value="MBC5690019.1"/>
    <property type="molecule type" value="Genomic_DNA"/>
</dbReference>
<organism evidence="1 2">
    <name type="scientific">Mediterraneibacter hominis</name>
    <dbReference type="NCBI Taxonomy" id="2763054"/>
    <lineage>
        <taxon>Bacteria</taxon>
        <taxon>Bacillati</taxon>
        <taxon>Bacillota</taxon>
        <taxon>Clostridia</taxon>
        <taxon>Lachnospirales</taxon>
        <taxon>Lachnospiraceae</taxon>
        <taxon>Mediterraneibacter</taxon>
    </lineage>
</organism>
<evidence type="ECO:0000313" key="1">
    <source>
        <dbReference type="EMBL" id="MBC5690019.1"/>
    </source>
</evidence>
<dbReference type="AlphaFoldDB" id="A0A923LKP6"/>
<reference evidence="1" key="1">
    <citation type="submission" date="2020-08" db="EMBL/GenBank/DDBJ databases">
        <title>Genome public.</title>
        <authorList>
            <person name="Liu C."/>
            <person name="Sun Q."/>
        </authorList>
    </citation>
    <scope>NUCLEOTIDE SEQUENCE</scope>
    <source>
        <strain evidence="1">NSJ-55</strain>
    </source>
</reference>
<protein>
    <submittedName>
        <fullName evidence="1">SIR2 family protein</fullName>
    </submittedName>
</protein>
<gene>
    <name evidence="1" type="ORF">H8S37_13965</name>
</gene>
<sequence>MEDKNISFYKGKRETKVDEQFLKNEMAQYLQMDNLNFLIGAGCSSHMPDGTELGIPGMVSLYKDFFTKYPDFEVMGEAVKDKFDNNLEKMLECMGAIAVSNTIKTMDTDIEDKIKKVQQFIRNKIIEGISGKEVQDIYHEFYMKTVSKGRKMPISIFTTNYDLYNEQALDMLAFPYNNGFVGTYSRIFNPASYKYAYVEDMQLSKDIWERVPNFYNLYKLHGSITWVKEQEQIYEVDYNHINQDDTVMIYPTPLKDRTTLMTPYSDLFRAMETALLKRNSILITMGYSFSDDHINRLILNSLAIPTFRLVIFGKSAAIDKLINMNDSRIIVINSEDKIHYFNNIVQRAMPDIQEDIKEEIDIPTVAKIIKAFEGEKVEQ</sequence>
<proteinExistence type="predicted"/>
<name>A0A923LKP6_9FIRM</name>